<dbReference type="Proteomes" id="UP000321577">
    <property type="component" value="Unassembled WGS sequence"/>
</dbReference>
<comment type="caution">
    <text evidence="1">The sequence shown here is derived from an EMBL/GenBank/DDBJ whole genome shotgun (WGS) entry which is preliminary data.</text>
</comment>
<dbReference type="EMBL" id="BKAG01000016">
    <property type="protein sequence ID" value="GEP43279.1"/>
    <property type="molecule type" value="Genomic_DNA"/>
</dbReference>
<reference evidence="1 2" key="1">
    <citation type="submission" date="2019-07" db="EMBL/GenBank/DDBJ databases">
        <title>Whole genome shotgun sequence of Brevifollis gellanilyticus NBRC 108608.</title>
        <authorList>
            <person name="Hosoyama A."/>
            <person name="Uohara A."/>
            <person name="Ohji S."/>
            <person name="Ichikawa N."/>
        </authorList>
    </citation>
    <scope>NUCLEOTIDE SEQUENCE [LARGE SCALE GENOMIC DNA]</scope>
    <source>
        <strain evidence="1 2">NBRC 108608</strain>
    </source>
</reference>
<evidence type="ECO:0000313" key="1">
    <source>
        <dbReference type="EMBL" id="GEP43279.1"/>
    </source>
</evidence>
<accession>A0A512M977</accession>
<protein>
    <submittedName>
        <fullName evidence="1">Uncharacterized protein</fullName>
    </submittedName>
</protein>
<evidence type="ECO:0000313" key="2">
    <source>
        <dbReference type="Proteomes" id="UP000321577"/>
    </source>
</evidence>
<keyword evidence="2" id="KW-1185">Reference proteome</keyword>
<name>A0A512M977_9BACT</name>
<organism evidence="1 2">
    <name type="scientific">Brevifollis gellanilyticus</name>
    <dbReference type="NCBI Taxonomy" id="748831"/>
    <lineage>
        <taxon>Bacteria</taxon>
        <taxon>Pseudomonadati</taxon>
        <taxon>Verrucomicrobiota</taxon>
        <taxon>Verrucomicrobiia</taxon>
        <taxon>Verrucomicrobiales</taxon>
        <taxon>Verrucomicrobiaceae</taxon>
    </lineage>
</organism>
<proteinExistence type="predicted"/>
<dbReference type="AlphaFoldDB" id="A0A512M977"/>
<sequence>MMAVTTQAQTALQKLEGAKKVFYEATLVQEATYRNALGEAIKDHGTRCEVFLLDFMPSRKKSDSFFNDPSDENHFLIRPYKTETKILNRRELSADEFKTLLPSLVQTVGVEKNTYGALCHMPIHGIRVYDQGILIVETSICYECGNFFINYPDSTSEWVGLSSREFEELMKKFMPIPESEIQRFNDYKSGKLGKEAKAKDKAKLKNAK</sequence>
<gene>
    <name evidence="1" type="ORF">BGE01nite_25700</name>
</gene>